<dbReference type="InterPro" id="IPR038763">
    <property type="entry name" value="DHH_sf"/>
</dbReference>
<dbReference type="Proteomes" id="UP000594586">
    <property type="component" value="Chromosome"/>
</dbReference>
<dbReference type="KEGG" id="cqn:G7Y29_06670"/>
<gene>
    <name evidence="3" type="ORF">G7Y29_06670</name>
</gene>
<feature type="domain" description="DHHA1" evidence="2">
    <location>
        <begin position="241"/>
        <end position="320"/>
    </location>
</feature>
<evidence type="ECO:0000259" key="2">
    <source>
        <dbReference type="Pfam" id="PF02272"/>
    </source>
</evidence>
<accession>A0A7T0KL79</accession>
<dbReference type="RefSeq" id="WP_165002526.1">
    <property type="nucleotide sequence ID" value="NZ_CP064955.1"/>
</dbReference>
<sequence length="321" mass="34298">MPQLFPGLEEEFREVARLLVDAPSVAVVAHIKPDADAVGSACALTAGLRQLGVQARAYIGQDFPHPENLASVPLVDEITYTCEPPAEALIVTVDCASPDRTGAFDEAIIEDPERVVVIDHHASNPRFGATNLVVASESTTAMIRELLTHMGVELDRDIAYCLYAGLVTDTGNFRWGTPRMHQIAAELMSFGLNTRQIAMDLMDAMTPADMRDVGLVLAGMEAFESAGTTVTVFTVDAQLIESMSQTAVECIIDYARSVQGSDIGVVLKQHGPRYWNVSLRSASADVSRVAARLGGGGHVPAAGYSARGSREEVVSDLLSAL</sequence>
<proteinExistence type="predicted"/>
<dbReference type="PANTHER" id="PTHR47618:SF1">
    <property type="entry name" value="BIFUNCTIONAL OLIGORIBONUCLEASE AND PAP PHOSPHATASE NRNA"/>
    <property type="match status" value="1"/>
</dbReference>
<dbReference type="InterPro" id="IPR001667">
    <property type="entry name" value="DDH_dom"/>
</dbReference>
<evidence type="ECO:0000313" key="4">
    <source>
        <dbReference type="Proteomes" id="UP000594586"/>
    </source>
</evidence>
<dbReference type="SUPFAM" id="SSF64182">
    <property type="entry name" value="DHH phosphoesterases"/>
    <property type="match status" value="1"/>
</dbReference>
<dbReference type="InterPro" id="IPR003156">
    <property type="entry name" value="DHHA1_dom"/>
</dbReference>
<dbReference type="PANTHER" id="PTHR47618">
    <property type="entry name" value="BIFUNCTIONAL OLIGORIBONUCLEASE AND PAP PHOSPHATASE NRNA"/>
    <property type="match status" value="1"/>
</dbReference>
<evidence type="ECO:0000313" key="3">
    <source>
        <dbReference type="EMBL" id="QPK82567.1"/>
    </source>
</evidence>
<dbReference type="EMBL" id="CP064955">
    <property type="protein sequence ID" value="QPK82567.1"/>
    <property type="molecule type" value="Genomic_DNA"/>
</dbReference>
<feature type="domain" description="DDH" evidence="1">
    <location>
        <begin position="25"/>
        <end position="165"/>
    </location>
</feature>
<protein>
    <submittedName>
        <fullName evidence="3">Bifunctional oligoribonuclease/PAP phosphatase NrnA</fullName>
    </submittedName>
</protein>
<evidence type="ECO:0000259" key="1">
    <source>
        <dbReference type="Pfam" id="PF01368"/>
    </source>
</evidence>
<keyword evidence="4" id="KW-1185">Reference proteome</keyword>
<dbReference type="GO" id="GO:0003676">
    <property type="term" value="F:nucleic acid binding"/>
    <property type="evidence" value="ECO:0007669"/>
    <property type="project" value="InterPro"/>
</dbReference>
<dbReference type="Gene3D" id="3.90.1640.10">
    <property type="entry name" value="inorganic pyrophosphatase (n-terminal core)"/>
    <property type="match status" value="1"/>
</dbReference>
<dbReference type="AlphaFoldDB" id="A0A7T0KL79"/>
<dbReference type="Gene3D" id="3.10.310.30">
    <property type="match status" value="1"/>
</dbReference>
<organism evidence="3 4">
    <name type="scientific">Corynebacterium qintianiae</name>
    <dbReference type="NCBI Taxonomy" id="2709392"/>
    <lineage>
        <taxon>Bacteria</taxon>
        <taxon>Bacillati</taxon>
        <taxon>Actinomycetota</taxon>
        <taxon>Actinomycetes</taxon>
        <taxon>Mycobacteriales</taxon>
        <taxon>Corynebacteriaceae</taxon>
        <taxon>Corynebacterium</taxon>
    </lineage>
</organism>
<dbReference type="Pfam" id="PF01368">
    <property type="entry name" value="DHH"/>
    <property type="match status" value="1"/>
</dbReference>
<dbReference type="InterPro" id="IPR051319">
    <property type="entry name" value="Oligoribo/pAp-PDE_c-di-AMP_PDE"/>
</dbReference>
<name>A0A7T0KL79_9CORY</name>
<dbReference type="Pfam" id="PF02272">
    <property type="entry name" value="DHHA1"/>
    <property type="match status" value="1"/>
</dbReference>
<reference evidence="3 4" key="1">
    <citation type="submission" date="2020-11" db="EMBL/GenBank/DDBJ databases">
        <title>Corynebacterium sp. MC1420.</title>
        <authorList>
            <person name="Zhou J."/>
        </authorList>
    </citation>
    <scope>NUCLEOTIDE SEQUENCE [LARGE SCALE GENOMIC DNA]</scope>
    <source>
        <strain evidence="3 4">MC1420</strain>
    </source>
</reference>